<dbReference type="CDD" id="cd11304">
    <property type="entry name" value="Cadherin_repeat"/>
    <property type="match status" value="1"/>
</dbReference>
<reference evidence="5" key="1">
    <citation type="submission" date="2025-08" db="UniProtKB">
        <authorList>
            <consortium name="Ensembl"/>
        </authorList>
    </citation>
    <scope>IDENTIFICATION</scope>
</reference>
<organism evidence="5 6">
    <name type="scientific">Oryzias melastigma</name>
    <name type="common">Marine medaka</name>
    <dbReference type="NCBI Taxonomy" id="30732"/>
    <lineage>
        <taxon>Eukaryota</taxon>
        <taxon>Metazoa</taxon>
        <taxon>Chordata</taxon>
        <taxon>Craniata</taxon>
        <taxon>Vertebrata</taxon>
        <taxon>Euteleostomi</taxon>
        <taxon>Actinopterygii</taxon>
        <taxon>Neopterygii</taxon>
        <taxon>Teleostei</taxon>
        <taxon>Neoteleostei</taxon>
        <taxon>Acanthomorphata</taxon>
        <taxon>Ovalentaria</taxon>
        <taxon>Atherinomorphae</taxon>
        <taxon>Beloniformes</taxon>
        <taxon>Adrianichthyidae</taxon>
        <taxon>Oryziinae</taxon>
        <taxon>Oryzias</taxon>
    </lineage>
</organism>
<dbReference type="AlphaFoldDB" id="A0A3B3CC13"/>
<dbReference type="GO" id="GO:0016020">
    <property type="term" value="C:membrane"/>
    <property type="evidence" value="ECO:0007669"/>
    <property type="project" value="UniProtKB-SubCell"/>
</dbReference>
<protein>
    <recommendedName>
        <fullName evidence="4">Cadherin N-terminal domain-containing protein</fullName>
    </recommendedName>
</protein>
<dbReference type="Pfam" id="PF08266">
    <property type="entry name" value="Cadherin_2"/>
    <property type="match status" value="1"/>
</dbReference>
<name>A0A3B3CC13_ORYME</name>
<evidence type="ECO:0000256" key="3">
    <source>
        <dbReference type="ARBA" id="ARBA00023180"/>
    </source>
</evidence>
<sequence>ITRVELFGCIKNVFSTARGICEVNKGSVVGNIAKDLNIKVQDLYQRDLSIVSSYSKKYFDVNLQTGNLFVNDRIDREELCAHLA</sequence>
<comment type="subcellular location">
    <subcellularLocation>
        <location evidence="1">Membrane</location>
    </subcellularLocation>
</comment>
<reference evidence="5" key="2">
    <citation type="submission" date="2025-09" db="UniProtKB">
        <authorList>
            <consortium name="Ensembl"/>
        </authorList>
    </citation>
    <scope>IDENTIFICATION</scope>
</reference>
<dbReference type="GeneTree" id="ENSGT00940000164173"/>
<keyword evidence="2" id="KW-0472">Membrane</keyword>
<evidence type="ECO:0000313" key="6">
    <source>
        <dbReference type="Proteomes" id="UP000261560"/>
    </source>
</evidence>
<dbReference type="InterPro" id="IPR015919">
    <property type="entry name" value="Cadherin-like_sf"/>
</dbReference>
<feature type="domain" description="Cadherin N-terminal" evidence="4">
    <location>
        <begin position="22"/>
        <end position="82"/>
    </location>
</feature>
<proteinExistence type="predicted"/>
<evidence type="ECO:0000259" key="4">
    <source>
        <dbReference type="Pfam" id="PF08266"/>
    </source>
</evidence>
<keyword evidence="6" id="KW-1185">Reference proteome</keyword>
<evidence type="ECO:0000256" key="1">
    <source>
        <dbReference type="ARBA" id="ARBA00004370"/>
    </source>
</evidence>
<evidence type="ECO:0000313" key="5">
    <source>
        <dbReference type="Ensembl" id="ENSOMEP00000014843.1"/>
    </source>
</evidence>
<dbReference type="STRING" id="30732.ENSOMEP00000014843"/>
<dbReference type="SUPFAM" id="SSF49313">
    <property type="entry name" value="Cadherin-like"/>
    <property type="match status" value="1"/>
</dbReference>
<dbReference type="Gene3D" id="2.60.40.60">
    <property type="entry name" value="Cadherins"/>
    <property type="match status" value="1"/>
</dbReference>
<dbReference type="Proteomes" id="UP000261560">
    <property type="component" value="Unplaced"/>
</dbReference>
<dbReference type="InterPro" id="IPR013164">
    <property type="entry name" value="Cadherin_N"/>
</dbReference>
<dbReference type="GO" id="GO:0005509">
    <property type="term" value="F:calcium ion binding"/>
    <property type="evidence" value="ECO:0007669"/>
    <property type="project" value="InterPro"/>
</dbReference>
<accession>A0A3B3CC13</accession>
<dbReference type="PaxDb" id="30732-ENSOMEP00000014843"/>
<keyword evidence="3" id="KW-0325">Glycoprotein</keyword>
<dbReference type="Ensembl" id="ENSOMET00000022843.1">
    <property type="protein sequence ID" value="ENSOMEP00000014843.1"/>
    <property type="gene ID" value="ENSOMEG00000016367.1"/>
</dbReference>
<evidence type="ECO:0000256" key="2">
    <source>
        <dbReference type="ARBA" id="ARBA00023136"/>
    </source>
</evidence>